<proteinExistence type="predicted"/>
<reference evidence="2 3" key="1">
    <citation type="journal article" date="2016" name="J. Microbiol.">
        <title>Dankookia rubra gen. nov., sp. nov., an alphaproteobacterium isolated from sediment of a shallow stream.</title>
        <authorList>
            <person name="Kim W.H."/>
            <person name="Kim D.H."/>
            <person name="Kang K."/>
            <person name="Ahn T.Y."/>
        </authorList>
    </citation>
    <scope>NUCLEOTIDE SEQUENCE [LARGE SCALE GENOMIC DNA]</scope>
    <source>
        <strain evidence="2 3">JCM30602</strain>
    </source>
</reference>
<evidence type="ECO:0000313" key="2">
    <source>
        <dbReference type="EMBL" id="TDH59782.1"/>
    </source>
</evidence>
<dbReference type="GO" id="GO:0044010">
    <property type="term" value="P:single-species biofilm formation"/>
    <property type="evidence" value="ECO:0007669"/>
    <property type="project" value="TreeGrafter"/>
</dbReference>
<protein>
    <submittedName>
        <fullName evidence="2">Glycosyltransferase family 2 protein</fullName>
    </submittedName>
</protein>
<evidence type="ECO:0000313" key="3">
    <source>
        <dbReference type="Proteomes" id="UP000295096"/>
    </source>
</evidence>
<comment type="caution">
    <text evidence="2">The sequence shown here is derived from an EMBL/GenBank/DDBJ whole genome shotgun (WGS) entry which is preliminary data.</text>
</comment>
<evidence type="ECO:0000259" key="1">
    <source>
        <dbReference type="Pfam" id="PF00535"/>
    </source>
</evidence>
<dbReference type="PANTHER" id="PTHR43685:SF2">
    <property type="entry name" value="GLYCOSYLTRANSFERASE 2-LIKE DOMAIN-CONTAINING PROTEIN"/>
    <property type="match status" value="1"/>
</dbReference>
<feature type="domain" description="Glycosyltransferase 2-like" evidence="1">
    <location>
        <begin position="40"/>
        <end position="143"/>
    </location>
</feature>
<gene>
    <name evidence="2" type="ORF">E2C06_25665</name>
</gene>
<keyword evidence="3" id="KW-1185">Reference proteome</keyword>
<accession>A0A4R5Q9T7</accession>
<dbReference type="CDD" id="cd00761">
    <property type="entry name" value="Glyco_tranf_GTA_type"/>
    <property type="match status" value="1"/>
</dbReference>
<organism evidence="2 3">
    <name type="scientific">Dankookia rubra</name>
    <dbReference type="NCBI Taxonomy" id="1442381"/>
    <lineage>
        <taxon>Bacteria</taxon>
        <taxon>Pseudomonadati</taxon>
        <taxon>Pseudomonadota</taxon>
        <taxon>Alphaproteobacteria</taxon>
        <taxon>Acetobacterales</taxon>
        <taxon>Roseomonadaceae</taxon>
        <taxon>Dankookia</taxon>
    </lineage>
</organism>
<keyword evidence="2" id="KW-0808">Transferase</keyword>
<dbReference type="OrthoDB" id="6383742at2"/>
<name>A0A4R5Q9T7_9PROT</name>
<dbReference type="PANTHER" id="PTHR43685">
    <property type="entry name" value="GLYCOSYLTRANSFERASE"/>
    <property type="match status" value="1"/>
</dbReference>
<dbReference type="Gene3D" id="3.90.550.10">
    <property type="entry name" value="Spore Coat Polysaccharide Biosynthesis Protein SpsA, Chain A"/>
    <property type="match status" value="1"/>
</dbReference>
<dbReference type="InterPro" id="IPR029044">
    <property type="entry name" value="Nucleotide-diphossugar_trans"/>
</dbReference>
<dbReference type="InterPro" id="IPR050834">
    <property type="entry name" value="Glycosyltransf_2"/>
</dbReference>
<dbReference type="GO" id="GO:0016740">
    <property type="term" value="F:transferase activity"/>
    <property type="evidence" value="ECO:0007669"/>
    <property type="project" value="UniProtKB-KW"/>
</dbReference>
<dbReference type="Proteomes" id="UP000295096">
    <property type="component" value="Unassembled WGS sequence"/>
</dbReference>
<sequence length="352" mass="36770">MGRGSRFGALQFAFQVSSAHSGMIAAAEGYRAMPQGPECSVVIPARNAAPWLEGTIESVGMAAPVEILVVDDGSSDGTAAILARLAAADPRIVPLAGPRRGAAAARNAALAVAAAPLVAFLDADDRWRPGKLAAQLALHAARPELGFSFTDYRHVTEAGEDRGTCFGYWPGFRARHGAWLEPFVLGPDALAQLFAENVVGTSTVVVRTALLRDLGGFDEALRQAEDWDLWLRLAARAPVGCVPLVGADYLMHRPGNLSQDAAARAAALRLVAARHHAAAAALDAGTAQRCTARLLVAEAEAAAAAGQGWLAAWKQMLALLRAPDRRAARAAAAAVLRAAIPGRSRPRPSQPA</sequence>
<dbReference type="EMBL" id="SMSJ01000054">
    <property type="protein sequence ID" value="TDH59782.1"/>
    <property type="molecule type" value="Genomic_DNA"/>
</dbReference>
<dbReference type="SUPFAM" id="SSF53448">
    <property type="entry name" value="Nucleotide-diphospho-sugar transferases"/>
    <property type="match status" value="1"/>
</dbReference>
<dbReference type="Pfam" id="PF00535">
    <property type="entry name" value="Glycos_transf_2"/>
    <property type="match status" value="1"/>
</dbReference>
<dbReference type="AlphaFoldDB" id="A0A4R5Q9T7"/>
<dbReference type="InterPro" id="IPR001173">
    <property type="entry name" value="Glyco_trans_2-like"/>
</dbReference>